<evidence type="ECO:0000256" key="1">
    <source>
        <dbReference type="SAM" id="MobiDB-lite"/>
    </source>
</evidence>
<dbReference type="WBParaSite" id="jg25079">
    <property type="protein sequence ID" value="jg25079"/>
    <property type="gene ID" value="jg25079"/>
</dbReference>
<dbReference type="Gene3D" id="1.10.150.50">
    <property type="entry name" value="Transcription Factor, Ets-1"/>
    <property type="match status" value="1"/>
</dbReference>
<feature type="region of interest" description="Disordered" evidence="1">
    <location>
        <begin position="184"/>
        <end position="203"/>
    </location>
</feature>
<accession>A0A915E266</accession>
<dbReference type="SUPFAM" id="SSF47769">
    <property type="entry name" value="SAM/Pointed domain"/>
    <property type="match status" value="1"/>
</dbReference>
<keyword evidence="2" id="KW-0812">Transmembrane</keyword>
<feature type="transmembrane region" description="Helical" evidence="2">
    <location>
        <begin position="44"/>
        <end position="64"/>
    </location>
</feature>
<feature type="domain" description="SAM" evidence="3">
    <location>
        <begin position="285"/>
        <end position="328"/>
    </location>
</feature>
<dbReference type="Pfam" id="PF07647">
    <property type="entry name" value="SAM_2"/>
    <property type="match status" value="1"/>
</dbReference>
<protein>
    <submittedName>
        <fullName evidence="5">SAM domain-containing protein</fullName>
    </submittedName>
</protein>
<evidence type="ECO:0000256" key="2">
    <source>
        <dbReference type="SAM" id="Phobius"/>
    </source>
</evidence>
<evidence type="ECO:0000259" key="3">
    <source>
        <dbReference type="Pfam" id="PF07647"/>
    </source>
</evidence>
<evidence type="ECO:0000313" key="4">
    <source>
        <dbReference type="Proteomes" id="UP000887574"/>
    </source>
</evidence>
<dbReference type="InterPro" id="IPR001660">
    <property type="entry name" value="SAM"/>
</dbReference>
<dbReference type="Proteomes" id="UP000887574">
    <property type="component" value="Unplaced"/>
</dbReference>
<reference evidence="5" key="1">
    <citation type="submission" date="2022-11" db="UniProtKB">
        <authorList>
            <consortium name="WormBaseParasite"/>
        </authorList>
    </citation>
    <scope>IDENTIFICATION</scope>
</reference>
<keyword evidence="4" id="KW-1185">Reference proteome</keyword>
<evidence type="ECO:0000313" key="5">
    <source>
        <dbReference type="WBParaSite" id="jg25079"/>
    </source>
</evidence>
<proteinExistence type="predicted"/>
<name>A0A915E266_9BILA</name>
<feature type="compositionally biased region" description="Low complexity" evidence="1">
    <location>
        <begin position="186"/>
        <end position="201"/>
    </location>
</feature>
<dbReference type="AlphaFoldDB" id="A0A915E266"/>
<keyword evidence="2" id="KW-0472">Membrane</keyword>
<dbReference type="InterPro" id="IPR013761">
    <property type="entry name" value="SAM/pointed_sf"/>
</dbReference>
<sequence>MFAEKTAILEFIYHQPHPGQEVVSRSCKKVAISKVPDMHQPRSVLVTAAIYILAIAYPLLVSAMNCLMVVAEECVLLHLLAKNTTTPAPAAEESTLAVNGPSNYCYSAAYSSTTQQPRALKEQGIARPSTRHTLQANTLAKDMGVDRQGSMNSHPVIINLRLEDHQSVIHSSFILMQTSNAGNRNSFGSTSSQTSSGFESGKTGSSTCGDLSNSVSSNSSGSCASSNIVTAVNPMNSPSSRISSSGSTTSAGRLSTYYTCLDEYCCDLTGIRNHGRMVAKTMPLQCLALFIRQGYDLISIFRITLEYLTTLGISKPADRKRLMQDIQQWNIVDNWTAHVTADCGISASDSGNGTSIQSQSNYYGNTVFVSPYMALDRRPFHQPPQNPQKKSSSLVNAKQTPIVTVCPNKQPRCSSLDQDLDDDRPARFCLTSPSYQSLLMENPCLRPAKDIIAAADMIVLRSLFAPMTSTAAFKKIG</sequence>
<keyword evidence="2" id="KW-1133">Transmembrane helix</keyword>
<organism evidence="4 5">
    <name type="scientific">Ditylenchus dipsaci</name>
    <dbReference type="NCBI Taxonomy" id="166011"/>
    <lineage>
        <taxon>Eukaryota</taxon>
        <taxon>Metazoa</taxon>
        <taxon>Ecdysozoa</taxon>
        <taxon>Nematoda</taxon>
        <taxon>Chromadorea</taxon>
        <taxon>Rhabditida</taxon>
        <taxon>Tylenchina</taxon>
        <taxon>Tylenchomorpha</taxon>
        <taxon>Sphaerularioidea</taxon>
        <taxon>Anguinidae</taxon>
        <taxon>Anguininae</taxon>
        <taxon>Ditylenchus</taxon>
    </lineage>
</organism>